<dbReference type="GO" id="GO:0004348">
    <property type="term" value="F:glucosylceramidase activity"/>
    <property type="evidence" value="ECO:0007669"/>
    <property type="project" value="InterPro"/>
</dbReference>
<proteinExistence type="inferred from homology"/>
<dbReference type="AlphaFoldDB" id="A0AAE0EY97"/>
<dbReference type="PROSITE" id="PS51257">
    <property type="entry name" value="PROKAR_LIPOPROTEIN"/>
    <property type="match status" value="1"/>
</dbReference>
<name>A0AAE0EY97_9CHLO</name>
<keyword evidence="3" id="KW-0378">Hydrolase</keyword>
<keyword evidence="2" id="KW-0732">Signal</keyword>
<gene>
    <name evidence="7" type="ORF">CYMTET_46872</name>
</gene>
<evidence type="ECO:0000256" key="4">
    <source>
        <dbReference type="SAM" id="MobiDB-lite"/>
    </source>
</evidence>
<evidence type="ECO:0000256" key="2">
    <source>
        <dbReference type="ARBA" id="ARBA00022729"/>
    </source>
</evidence>
<accession>A0AAE0EY97</accession>
<protein>
    <recommendedName>
        <fullName evidence="6">Glycosyl hydrolase family 30 TIM-barrel domain-containing protein</fullName>
    </recommendedName>
</protein>
<feature type="region of interest" description="Disordered" evidence="4">
    <location>
        <begin position="563"/>
        <end position="586"/>
    </location>
</feature>
<sequence>MAITPRFRIGFVGFLFVAGCLFPLIALLALKVKNDGGLSTEHNVGQASLRRALLQDDEAPPSPPPPPFSTFYVHHWHTVVNGSVIMKEWPKMHTTLGQFPDDSINILTRVDENERFQEMAGYGLALTHASAHNMLQIKYSNHSQYMELLHDLFACEEMSTLDKYEAKNESFKYETSDMSCISVLRIPISATEFIPGDNELAWWTHDDNNFDWTLDKVNIDSAMNTTVAVLKDILQFRPNIKLFAVPNTAPAWMKTSWGDNKYVAWTCGELVEEHFPLYADFLMKVLQLYAAQGISFYRLILQQRPYEENQDVPQMQMSADSQVRLASLLFERGIDAFDLKIIAHDGDWDKIDEAVGIMKGAGKAIAGVAFQCQGGDIRLQDELHTNFTDKEFHVSKCSGFGEANFTNNFAWAMDYLYISGPRNWASSVMHYNLMLDEDSGPHQGGCGWCRGALTLVKEDSGYSIVKNEEYWGIHLMSKWLRPGARRVSTEVLFRYDDNVCVDAISFRNVDGSTVMVAANQCEASQWFAVQRATDYFDFDLPVGYSLFYWPEFIAPSPPPPMYNGTNGTAYSPPPSPPPEVGHQPPGMHADIALVRMDSDHVFGTICGSVGVLLALVVSLVAHRNLKRERLASDALNTSEEVGLLSKTLEVETPYGSHQDGSCETKV</sequence>
<keyword evidence="5" id="KW-0812">Transmembrane</keyword>
<keyword evidence="8" id="KW-1185">Reference proteome</keyword>
<keyword evidence="5" id="KW-1133">Transmembrane helix</keyword>
<keyword evidence="5" id="KW-0472">Membrane</keyword>
<evidence type="ECO:0000256" key="1">
    <source>
        <dbReference type="ARBA" id="ARBA00005382"/>
    </source>
</evidence>
<feature type="transmembrane region" description="Helical" evidence="5">
    <location>
        <begin position="7"/>
        <end position="30"/>
    </location>
</feature>
<feature type="transmembrane region" description="Helical" evidence="5">
    <location>
        <begin position="601"/>
        <end position="621"/>
    </location>
</feature>
<evidence type="ECO:0000256" key="3">
    <source>
        <dbReference type="ARBA" id="ARBA00022801"/>
    </source>
</evidence>
<dbReference type="EMBL" id="LGRX02032836">
    <property type="protein sequence ID" value="KAK3243475.1"/>
    <property type="molecule type" value="Genomic_DNA"/>
</dbReference>
<dbReference type="Proteomes" id="UP001190700">
    <property type="component" value="Unassembled WGS sequence"/>
</dbReference>
<organism evidence="7 8">
    <name type="scientific">Cymbomonas tetramitiformis</name>
    <dbReference type="NCBI Taxonomy" id="36881"/>
    <lineage>
        <taxon>Eukaryota</taxon>
        <taxon>Viridiplantae</taxon>
        <taxon>Chlorophyta</taxon>
        <taxon>Pyramimonadophyceae</taxon>
        <taxon>Pyramimonadales</taxon>
        <taxon>Pyramimonadaceae</taxon>
        <taxon>Cymbomonas</taxon>
    </lineage>
</organism>
<dbReference type="PANTHER" id="PTHR11069">
    <property type="entry name" value="GLUCOSYLCERAMIDASE"/>
    <property type="match status" value="1"/>
</dbReference>
<dbReference type="Gene3D" id="2.60.40.1180">
    <property type="entry name" value="Golgi alpha-mannosidase II"/>
    <property type="match status" value="1"/>
</dbReference>
<reference evidence="7 8" key="1">
    <citation type="journal article" date="2015" name="Genome Biol. Evol.">
        <title>Comparative Genomics of a Bacterivorous Green Alga Reveals Evolutionary Causalities and Consequences of Phago-Mixotrophic Mode of Nutrition.</title>
        <authorList>
            <person name="Burns J.A."/>
            <person name="Paasch A."/>
            <person name="Narechania A."/>
            <person name="Kim E."/>
        </authorList>
    </citation>
    <scope>NUCLEOTIDE SEQUENCE [LARGE SCALE GENOMIC DNA]</scope>
    <source>
        <strain evidence="7 8">PLY_AMNH</strain>
    </source>
</reference>
<dbReference type="SUPFAM" id="SSF51445">
    <property type="entry name" value="(Trans)glycosidases"/>
    <property type="match status" value="1"/>
</dbReference>
<dbReference type="InterPro" id="IPR001139">
    <property type="entry name" value="Glyco_hydro_30"/>
</dbReference>
<evidence type="ECO:0000256" key="5">
    <source>
        <dbReference type="SAM" id="Phobius"/>
    </source>
</evidence>
<dbReference type="GO" id="GO:0016020">
    <property type="term" value="C:membrane"/>
    <property type="evidence" value="ECO:0007669"/>
    <property type="project" value="GOC"/>
</dbReference>
<feature type="domain" description="Glycosyl hydrolase family 30 TIM-barrel" evidence="6">
    <location>
        <begin position="181"/>
        <end position="317"/>
    </location>
</feature>
<comment type="similarity">
    <text evidence="1">Belongs to the glycosyl hydrolase 30 family.</text>
</comment>
<dbReference type="InterPro" id="IPR013780">
    <property type="entry name" value="Glyco_hydro_b"/>
</dbReference>
<evidence type="ECO:0000259" key="6">
    <source>
        <dbReference type="Pfam" id="PF02055"/>
    </source>
</evidence>
<dbReference type="Gene3D" id="3.20.20.80">
    <property type="entry name" value="Glycosidases"/>
    <property type="match status" value="1"/>
</dbReference>
<dbReference type="Pfam" id="PF02055">
    <property type="entry name" value="Glyco_hydro_30"/>
    <property type="match status" value="1"/>
</dbReference>
<dbReference type="InterPro" id="IPR017853">
    <property type="entry name" value="GH"/>
</dbReference>
<evidence type="ECO:0000313" key="7">
    <source>
        <dbReference type="EMBL" id="KAK3243475.1"/>
    </source>
</evidence>
<dbReference type="PANTHER" id="PTHR11069:SF23">
    <property type="entry name" value="LYSOSOMAL ACID GLUCOSYLCERAMIDASE"/>
    <property type="match status" value="1"/>
</dbReference>
<comment type="caution">
    <text evidence="7">The sequence shown here is derived from an EMBL/GenBank/DDBJ whole genome shotgun (WGS) entry which is preliminary data.</text>
</comment>
<dbReference type="InterPro" id="IPR033453">
    <property type="entry name" value="Glyco_hydro_30_TIM-barrel"/>
</dbReference>
<dbReference type="GO" id="GO:0006680">
    <property type="term" value="P:glucosylceramide catabolic process"/>
    <property type="evidence" value="ECO:0007669"/>
    <property type="project" value="TreeGrafter"/>
</dbReference>
<evidence type="ECO:0000313" key="8">
    <source>
        <dbReference type="Proteomes" id="UP001190700"/>
    </source>
</evidence>